<protein>
    <submittedName>
        <fullName evidence="1">Uncharacterized protein</fullName>
    </submittedName>
</protein>
<keyword evidence="2" id="KW-1185">Reference proteome</keyword>
<evidence type="ECO:0000313" key="2">
    <source>
        <dbReference type="Proteomes" id="UP000199371"/>
    </source>
</evidence>
<reference evidence="2" key="1">
    <citation type="submission" date="2016-10" db="EMBL/GenBank/DDBJ databases">
        <authorList>
            <person name="Varghese N."/>
            <person name="Submissions S."/>
        </authorList>
    </citation>
    <scope>NUCLEOTIDE SEQUENCE [LARGE SCALE GENOMIC DNA]</scope>
    <source>
        <strain evidence="2">DSM 17616</strain>
    </source>
</reference>
<dbReference type="RefSeq" id="WP_092793657.1">
    <property type="nucleotide sequence ID" value="NZ_FNXF01000009.1"/>
</dbReference>
<name>A0A1H6MF04_9GAMM</name>
<sequence>MSTLLVVIQFLIDLINSGFQLFKNLKLLPFNKRKDVSRDTLNTIPERFIYLFECHGVHRNQIPAFFGHGITLHAMTDLAELSKQLTPEILQQASSLFGVRQDWLECVSDKIYNVPDFYKHPEKFDQYITELKQTTNELWCYVLRTHESTHADDNSDGAFLFVETIGVINNREIVRYCPVGHLCIGYWKSRADFAANCGLLIKSGIQQVGKYANKDWLNLFNSGTVIPEYDYQDGSVALASSAVWHIDEFFERPEHFLKGVDAEANNFGLHSAVERWLRWSEKGYFDVFGDGSHPRCRKQFERKLEELLR</sequence>
<proteinExistence type="predicted"/>
<evidence type="ECO:0000313" key="1">
    <source>
        <dbReference type="EMBL" id="SEH96418.1"/>
    </source>
</evidence>
<dbReference type="Proteomes" id="UP000199371">
    <property type="component" value="Unassembled WGS sequence"/>
</dbReference>
<dbReference type="AlphaFoldDB" id="A0A1H6MF04"/>
<organism evidence="1 2">
    <name type="scientific">Rheinheimera pacifica</name>
    <dbReference type="NCBI Taxonomy" id="173990"/>
    <lineage>
        <taxon>Bacteria</taxon>
        <taxon>Pseudomonadati</taxon>
        <taxon>Pseudomonadota</taxon>
        <taxon>Gammaproteobacteria</taxon>
        <taxon>Chromatiales</taxon>
        <taxon>Chromatiaceae</taxon>
        <taxon>Rheinheimera</taxon>
    </lineage>
</organism>
<dbReference type="OrthoDB" id="7057732at2"/>
<dbReference type="EMBL" id="FNXF01000009">
    <property type="protein sequence ID" value="SEH96418.1"/>
    <property type="molecule type" value="Genomic_DNA"/>
</dbReference>
<gene>
    <name evidence="1" type="ORF">SAMN05660691_02437</name>
</gene>
<accession>A0A1H6MF04</accession>